<dbReference type="OrthoDB" id="3270471at2759"/>
<sequence>MDQHYNSMSQGYPHANFDAVQQDFDFSGFSSQYNQDPIPQPATPFYSSPNQYPGSPGPQQGQYQSPYLSSPQQLTYAQQSQLRSPAPIHMTGHLNQARLPLQSRQTSTNEAVYMNTTATLGSLATFGSNNVAFEPFPAPAPQVAPNPQAALEPEGKENRNGAKSATGTKAPRSKATTAAKRGAKKNHPGKGALSGPMNRRDQGGSDDEVDELTPEQKDAAKLKLPSQKAQDAASEATEKKKVTNIPMSVQLSIVKYILQPKIYVDYKLKQDPVHCTISQSVLKPAGVYSPKQVKDCFNRNLAKYKAVRLWLKVKEKKDSHTGGGDGDEDRIAAAKRKKEAGAGEGDGDDEEDGEGDDEEGGDGDVSESGRGETVGALLSHPHGQGNSEAVGLRLSSLGFQALNQNPSRGKRKEVFRMGRCGPLYWCAVNHQISRHERTVGAKVDFHTHCPNLHSFRSFRLAHFMLSIIQWEYIALGLTWER</sequence>
<evidence type="ECO:0000256" key="1">
    <source>
        <dbReference type="SAM" id="MobiDB-lite"/>
    </source>
</evidence>
<organism evidence="2 3">
    <name type="scientific">Ephemerocybe angulata</name>
    <dbReference type="NCBI Taxonomy" id="980116"/>
    <lineage>
        <taxon>Eukaryota</taxon>
        <taxon>Fungi</taxon>
        <taxon>Dikarya</taxon>
        <taxon>Basidiomycota</taxon>
        <taxon>Agaricomycotina</taxon>
        <taxon>Agaricomycetes</taxon>
        <taxon>Agaricomycetidae</taxon>
        <taxon>Agaricales</taxon>
        <taxon>Agaricineae</taxon>
        <taxon>Psathyrellaceae</taxon>
        <taxon>Ephemerocybe</taxon>
    </lineage>
</organism>
<feature type="region of interest" description="Disordered" evidence="1">
    <location>
        <begin position="316"/>
        <end position="387"/>
    </location>
</feature>
<accession>A0A8H6HUH3</accession>
<feature type="compositionally biased region" description="Acidic residues" evidence="1">
    <location>
        <begin position="204"/>
        <end position="213"/>
    </location>
</feature>
<evidence type="ECO:0000313" key="3">
    <source>
        <dbReference type="Proteomes" id="UP000521943"/>
    </source>
</evidence>
<dbReference type="AlphaFoldDB" id="A0A8H6HUH3"/>
<feature type="compositionally biased region" description="Low complexity" evidence="1">
    <location>
        <begin position="46"/>
        <end position="73"/>
    </location>
</feature>
<proteinExistence type="predicted"/>
<name>A0A8H6HUH3_9AGAR</name>
<feature type="compositionally biased region" description="Polar residues" evidence="1">
    <location>
        <begin position="28"/>
        <end position="37"/>
    </location>
</feature>
<feature type="region of interest" description="Disordered" evidence="1">
    <location>
        <begin position="26"/>
        <end position="82"/>
    </location>
</feature>
<protein>
    <submittedName>
        <fullName evidence="2">Uncharacterized protein</fullName>
    </submittedName>
</protein>
<feature type="compositionally biased region" description="Acidic residues" evidence="1">
    <location>
        <begin position="345"/>
        <end position="365"/>
    </location>
</feature>
<gene>
    <name evidence="2" type="ORF">DFP72DRAFT_904211</name>
</gene>
<keyword evidence="3" id="KW-1185">Reference proteome</keyword>
<evidence type="ECO:0000313" key="2">
    <source>
        <dbReference type="EMBL" id="KAF6752617.1"/>
    </source>
</evidence>
<reference evidence="2 3" key="1">
    <citation type="submission" date="2020-07" db="EMBL/GenBank/DDBJ databases">
        <title>Comparative genomics of pyrophilous fungi reveals a link between fire events and developmental genes.</title>
        <authorList>
            <consortium name="DOE Joint Genome Institute"/>
            <person name="Steindorff A.S."/>
            <person name="Carver A."/>
            <person name="Calhoun S."/>
            <person name="Stillman K."/>
            <person name="Liu H."/>
            <person name="Lipzen A."/>
            <person name="Pangilinan J."/>
            <person name="Labutti K."/>
            <person name="Bruns T.D."/>
            <person name="Grigoriev I.V."/>
        </authorList>
    </citation>
    <scope>NUCLEOTIDE SEQUENCE [LARGE SCALE GENOMIC DNA]</scope>
    <source>
        <strain evidence="2 3">CBS 144469</strain>
    </source>
</reference>
<dbReference type="EMBL" id="JACGCI010000043">
    <property type="protein sequence ID" value="KAF6752617.1"/>
    <property type="molecule type" value="Genomic_DNA"/>
</dbReference>
<dbReference type="Proteomes" id="UP000521943">
    <property type="component" value="Unassembled WGS sequence"/>
</dbReference>
<feature type="region of interest" description="Disordered" evidence="1">
    <location>
        <begin position="137"/>
        <end position="240"/>
    </location>
</feature>
<comment type="caution">
    <text evidence="2">The sequence shown here is derived from an EMBL/GenBank/DDBJ whole genome shotgun (WGS) entry which is preliminary data.</text>
</comment>